<dbReference type="InterPro" id="IPR000515">
    <property type="entry name" value="MetI-like"/>
</dbReference>
<comment type="caution">
    <text evidence="10">The sequence shown here is derived from an EMBL/GenBank/DDBJ whole genome shotgun (WGS) entry which is preliminary data.</text>
</comment>
<comment type="subcellular location">
    <subcellularLocation>
        <location evidence="1">Cell inner membrane</location>
        <topology evidence="1">Multi-pass membrane protein</topology>
    </subcellularLocation>
    <subcellularLocation>
        <location evidence="8">Cell membrane</location>
        <topology evidence="8">Multi-pass membrane protein</topology>
    </subcellularLocation>
</comment>
<dbReference type="Gene3D" id="1.10.3720.10">
    <property type="entry name" value="MetI-like"/>
    <property type="match status" value="1"/>
</dbReference>
<feature type="transmembrane region" description="Helical" evidence="8">
    <location>
        <begin position="129"/>
        <end position="152"/>
    </location>
</feature>
<protein>
    <submittedName>
        <fullName evidence="10">ABC transporter permease</fullName>
    </submittedName>
</protein>
<feature type="transmembrane region" description="Helical" evidence="8">
    <location>
        <begin position="201"/>
        <end position="220"/>
    </location>
</feature>
<keyword evidence="2 8" id="KW-0813">Transport</keyword>
<organism evidence="10 11">
    <name type="scientific">Pelagibius litoralis</name>
    <dbReference type="NCBI Taxonomy" id="374515"/>
    <lineage>
        <taxon>Bacteria</taxon>
        <taxon>Pseudomonadati</taxon>
        <taxon>Pseudomonadota</taxon>
        <taxon>Alphaproteobacteria</taxon>
        <taxon>Rhodospirillales</taxon>
        <taxon>Rhodovibrionaceae</taxon>
        <taxon>Pelagibius</taxon>
    </lineage>
</organism>
<evidence type="ECO:0000313" key="11">
    <source>
        <dbReference type="Proteomes" id="UP000761264"/>
    </source>
</evidence>
<dbReference type="Pfam" id="PF00528">
    <property type="entry name" value="BPD_transp_1"/>
    <property type="match status" value="1"/>
</dbReference>
<reference evidence="10" key="1">
    <citation type="submission" date="2020-03" db="EMBL/GenBank/DDBJ databases">
        <title>Genome of Pelagibius litoralis DSM 21314T.</title>
        <authorList>
            <person name="Wang G."/>
        </authorList>
    </citation>
    <scope>NUCLEOTIDE SEQUENCE</scope>
    <source>
        <strain evidence="10">DSM 21314</strain>
    </source>
</reference>
<evidence type="ECO:0000256" key="2">
    <source>
        <dbReference type="ARBA" id="ARBA00022448"/>
    </source>
</evidence>
<keyword evidence="3" id="KW-1003">Cell membrane</keyword>
<comment type="similarity">
    <text evidence="8">Belongs to the binding-protein-dependent transport system permease family.</text>
</comment>
<keyword evidence="6 8" id="KW-1133">Transmembrane helix</keyword>
<proteinExistence type="inferred from homology"/>
<dbReference type="GO" id="GO:0055085">
    <property type="term" value="P:transmembrane transport"/>
    <property type="evidence" value="ECO:0007669"/>
    <property type="project" value="InterPro"/>
</dbReference>
<evidence type="ECO:0000256" key="4">
    <source>
        <dbReference type="ARBA" id="ARBA00022519"/>
    </source>
</evidence>
<dbReference type="InterPro" id="IPR035906">
    <property type="entry name" value="MetI-like_sf"/>
</dbReference>
<evidence type="ECO:0000313" key="10">
    <source>
        <dbReference type="EMBL" id="NIA70367.1"/>
    </source>
</evidence>
<sequence length="267" mass="28866">MARLLSCTFMGFIAIWIAFPILVVCLAALNGGRTMFFPPEAPTFDRFTEFFLTEEIWVRSLRNSLIVAVGSAALAVLAAWPIAYGLWRRADWASKLLAGLASMPFALPPIVFGVGLVFFWGYAGALGNLWSGIVSHAILFLALPLTTLSIGLQSIDRAHLDAAATMGANEATTFRTIILPQMLPFTASGFFFALVLSFNEFIVVFFVSASGYSTVTVQIFNSLRNGFTPTMAVGAITFITVSALIFSLIARFGNLPQLLGADSRKPS</sequence>
<dbReference type="GO" id="GO:0005886">
    <property type="term" value="C:plasma membrane"/>
    <property type="evidence" value="ECO:0007669"/>
    <property type="project" value="UniProtKB-SubCell"/>
</dbReference>
<evidence type="ECO:0000256" key="6">
    <source>
        <dbReference type="ARBA" id="ARBA00022989"/>
    </source>
</evidence>
<feature type="transmembrane region" description="Helical" evidence="8">
    <location>
        <begin position="232"/>
        <end position="253"/>
    </location>
</feature>
<dbReference type="CDD" id="cd06261">
    <property type="entry name" value="TM_PBP2"/>
    <property type="match status" value="1"/>
</dbReference>
<evidence type="ECO:0000256" key="7">
    <source>
        <dbReference type="ARBA" id="ARBA00023136"/>
    </source>
</evidence>
<keyword evidence="7 8" id="KW-0472">Membrane</keyword>
<evidence type="ECO:0000259" key="9">
    <source>
        <dbReference type="PROSITE" id="PS50928"/>
    </source>
</evidence>
<keyword evidence="4" id="KW-0997">Cell inner membrane</keyword>
<feature type="transmembrane region" description="Helical" evidence="8">
    <location>
        <begin position="7"/>
        <end position="29"/>
    </location>
</feature>
<feature type="transmembrane region" description="Helical" evidence="8">
    <location>
        <begin position="65"/>
        <end position="84"/>
    </location>
</feature>
<dbReference type="AlphaFoldDB" id="A0A967EZP6"/>
<dbReference type="PANTHER" id="PTHR43357">
    <property type="entry name" value="INNER MEMBRANE ABC TRANSPORTER PERMEASE PROTEIN YDCV"/>
    <property type="match status" value="1"/>
</dbReference>
<feature type="domain" description="ABC transmembrane type-1" evidence="9">
    <location>
        <begin position="61"/>
        <end position="250"/>
    </location>
</feature>
<evidence type="ECO:0000256" key="5">
    <source>
        <dbReference type="ARBA" id="ARBA00022692"/>
    </source>
</evidence>
<evidence type="ECO:0000256" key="3">
    <source>
        <dbReference type="ARBA" id="ARBA00022475"/>
    </source>
</evidence>
<dbReference type="EMBL" id="JAAQPH010000013">
    <property type="protein sequence ID" value="NIA70367.1"/>
    <property type="molecule type" value="Genomic_DNA"/>
</dbReference>
<gene>
    <name evidence="10" type="ORF">HBA54_17320</name>
</gene>
<dbReference type="RefSeq" id="WP_167226877.1">
    <property type="nucleotide sequence ID" value="NZ_JAAQPH010000013.1"/>
</dbReference>
<evidence type="ECO:0000256" key="8">
    <source>
        <dbReference type="RuleBase" id="RU363032"/>
    </source>
</evidence>
<feature type="transmembrane region" description="Helical" evidence="8">
    <location>
        <begin position="96"/>
        <end position="123"/>
    </location>
</feature>
<name>A0A967EZP6_9PROT</name>
<accession>A0A967EZP6</accession>
<dbReference type="SUPFAM" id="SSF161098">
    <property type="entry name" value="MetI-like"/>
    <property type="match status" value="1"/>
</dbReference>
<feature type="transmembrane region" description="Helical" evidence="8">
    <location>
        <begin position="173"/>
        <end position="195"/>
    </location>
</feature>
<dbReference type="PANTHER" id="PTHR43357:SF4">
    <property type="entry name" value="INNER MEMBRANE ABC TRANSPORTER PERMEASE PROTEIN YDCV"/>
    <property type="match status" value="1"/>
</dbReference>
<dbReference type="Proteomes" id="UP000761264">
    <property type="component" value="Unassembled WGS sequence"/>
</dbReference>
<dbReference type="PROSITE" id="PS50928">
    <property type="entry name" value="ABC_TM1"/>
    <property type="match status" value="1"/>
</dbReference>
<keyword evidence="5 8" id="KW-0812">Transmembrane</keyword>
<evidence type="ECO:0000256" key="1">
    <source>
        <dbReference type="ARBA" id="ARBA00004429"/>
    </source>
</evidence>
<keyword evidence="11" id="KW-1185">Reference proteome</keyword>